<proteinExistence type="predicted"/>
<feature type="transmembrane region" description="Helical" evidence="1">
    <location>
        <begin position="99"/>
        <end position="118"/>
    </location>
</feature>
<keyword evidence="1" id="KW-0812">Transmembrane</keyword>
<keyword evidence="1" id="KW-0472">Membrane</keyword>
<dbReference type="Proteomes" id="UP001151760">
    <property type="component" value="Unassembled WGS sequence"/>
</dbReference>
<evidence type="ECO:0000313" key="2">
    <source>
        <dbReference type="EMBL" id="GJT15123.1"/>
    </source>
</evidence>
<name>A0ABQ5BNJ1_9ASTR</name>
<keyword evidence="1" id="KW-1133">Transmembrane helix</keyword>
<protein>
    <submittedName>
        <fullName evidence="2">Uncharacterized protein</fullName>
    </submittedName>
</protein>
<reference evidence="2" key="1">
    <citation type="journal article" date="2022" name="Int. J. Mol. Sci.">
        <title>Draft Genome of Tanacetum Coccineum: Genomic Comparison of Closely Related Tanacetum-Family Plants.</title>
        <authorList>
            <person name="Yamashiro T."/>
            <person name="Shiraishi A."/>
            <person name="Nakayama K."/>
            <person name="Satake H."/>
        </authorList>
    </citation>
    <scope>NUCLEOTIDE SEQUENCE</scope>
</reference>
<organism evidence="2 3">
    <name type="scientific">Tanacetum coccineum</name>
    <dbReference type="NCBI Taxonomy" id="301880"/>
    <lineage>
        <taxon>Eukaryota</taxon>
        <taxon>Viridiplantae</taxon>
        <taxon>Streptophyta</taxon>
        <taxon>Embryophyta</taxon>
        <taxon>Tracheophyta</taxon>
        <taxon>Spermatophyta</taxon>
        <taxon>Magnoliopsida</taxon>
        <taxon>eudicotyledons</taxon>
        <taxon>Gunneridae</taxon>
        <taxon>Pentapetalae</taxon>
        <taxon>asterids</taxon>
        <taxon>campanulids</taxon>
        <taxon>Asterales</taxon>
        <taxon>Asteraceae</taxon>
        <taxon>Asteroideae</taxon>
        <taxon>Anthemideae</taxon>
        <taxon>Anthemidinae</taxon>
        <taxon>Tanacetum</taxon>
    </lineage>
</organism>
<dbReference type="EMBL" id="BQNB010013372">
    <property type="protein sequence ID" value="GJT15123.1"/>
    <property type="molecule type" value="Genomic_DNA"/>
</dbReference>
<evidence type="ECO:0000313" key="3">
    <source>
        <dbReference type="Proteomes" id="UP001151760"/>
    </source>
</evidence>
<evidence type="ECO:0000256" key="1">
    <source>
        <dbReference type="SAM" id="Phobius"/>
    </source>
</evidence>
<sequence>MQSGLSLFDILVPHALLLNAYLPHVNHRIAIDLVQNWTRGFSDHVYPEVILSPLENHEGMLNKTYACSMDSTYCEDEGYQQQLLDGVAKGLQRIFIEQMHWNIVSSCCGLMLTMFVVFRARQHPVKYLDNL</sequence>
<accession>A0ABQ5BNJ1</accession>
<comment type="caution">
    <text evidence="2">The sequence shown here is derived from an EMBL/GenBank/DDBJ whole genome shotgun (WGS) entry which is preliminary data.</text>
</comment>
<gene>
    <name evidence="2" type="ORF">Tco_0873829</name>
</gene>
<reference evidence="2" key="2">
    <citation type="submission" date="2022-01" db="EMBL/GenBank/DDBJ databases">
        <authorList>
            <person name="Yamashiro T."/>
            <person name="Shiraishi A."/>
            <person name="Satake H."/>
            <person name="Nakayama K."/>
        </authorList>
    </citation>
    <scope>NUCLEOTIDE SEQUENCE</scope>
</reference>
<keyword evidence="3" id="KW-1185">Reference proteome</keyword>